<evidence type="ECO:0000313" key="2">
    <source>
        <dbReference type="Proteomes" id="UP001140206"/>
    </source>
</evidence>
<gene>
    <name evidence="1" type="ORF">LUZ62_064597</name>
</gene>
<dbReference type="EMBL" id="JAMFTS010000003">
    <property type="protein sequence ID" value="KAJ4780340.1"/>
    <property type="molecule type" value="Genomic_DNA"/>
</dbReference>
<name>A0AAV8EJC4_9POAL</name>
<dbReference type="SUPFAM" id="SSF81383">
    <property type="entry name" value="F-box domain"/>
    <property type="match status" value="1"/>
</dbReference>
<dbReference type="InterPro" id="IPR036047">
    <property type="entry name" value="F-box-like_dom_sf"/>
</dbReference>
<dbReference type="PANTHER" id="PTHR34223">
    <property type="entry name" value="OS11G0201299 PROTEIN"/>
    <property type="match status" value="1"/>
</dbReference>
<reference evidence="1" key="1">
    <citation type="submission" date="2022-08" db="EMBL/GenBank/DDBJ databases">
        <authorList>
            <person name="Marques A."/>
        </authorList>
    </citation>
    <scope>NUCLEOTIDE SEQUENCE</scope>
    <source>
        <strain evidence="1">RhyPub2mFocal</strain>
        <tissue evidence="1">Leaves</tissue>
    </source>
</reference>
<evidence type="ECO:0000313" key="1">
    <source>
        <dbReference type="EMBL" id="KAJ4780340.1"/>
    </source>
</evidence>
<keyword evidence="2" id="KW-1185">Reference proteome</keyword>
<dbReference type="PANTHER" id="PTHR34223:SF51">
    <property type="entry name" value="OS06G0556300 PROTEIN"/>
    <property type="match status" value="1"/>
</dbReference>
<dbReference type="InterPro" id="IPR053197">
    <property type="entry name" value="F-box_SCFL_complex_component"/>
</dbReference>
<sequence length="429" mass="48180">MANPPSVRRRRADGHEPDRLSSLSDELLIIILSLLPTRMAARTSVLSRRFQHLWKASLSVDLTANQYTNNETFEAAASSAILSREPSNSLLSLTLDLSYALLPLTDDSNMPYTFLTSLLVKARSLGLRHLTIRSNFWDFHPIIPTIFSIDSLESLHLPVINSEILMAIPSNATLAQLKSLSFFWAHNSVEFNQLLSKLSSVQYLGLEMYFTRSFSLSSQTIRKLELDVLGCSKKVEFFGLSIPSLEVLVLHLEIGQCQSLPRIEGDMPFLTKAIIVLQGLHKGDVGAVDHLLNCVSNVEDLSLSLDIKESAFVNEEEKYPFPVLLEPGKAVPDFPNLKHLDVKMCFHEPNLGSFIALLHHSPALESVKLVHKVPRFTGRKRTRKKKDWVSKLPRNVNGIYNYLNLGENKKELLKLLDKNVPLLGVHITS</sequence>
<proteinExistence type="predicted"/>
<comment type="caution">
    <text evidence="1">The sequence shown here is derived from an EMBL/GenBank/DDBJ whole genome shotgun (WGS) entry which is preliminary data.</text>
</comment>
<organism evidence="1 2">
    <name type="scientific">Rhynchospora pubera</name>
    <dbReference type="NCBI Taxonomy" id="906938"/>
    <lineage>
        <taxon>Eukaryota</taxon>
        <taxon>Viridiplantae</taxon>
        <taxon>Streptophyta</taxon>
        <taxon>Embryophyta</taxon>
        <taxon>Tracheophyta</taxon>
        <taxon>Spermatophyta</taxon>
        <taxon>Magnoliopsida</taxon>
        <taxon>Liliopsida</taxon>
        <taxon>Poales</taxon>
        <taxon>Cyperaceae</taxon>
        <taxon>Cyperoideae</taxon>
        <taxon>Rhynchosporeae</taxon>
        <taxon>Rhynchospora</taxon>
    </lineage>
</organism>
<protein>
    <submittedName>
        <fullName evidence="1">FBD-associated F-box protein</fullName>
    </submittedName>
</protein>
<dbReference type="AlphaFoldDB" id="A0AAV8EJC4"/>
<accession>A0AAV8EJC4</accession>
<dbReference type="Proteomes" id="UP001140206">
    <property type="component" value="Chromosome 3"/>
</dbReference>